<evidence type="ECO:0000259" key="8">
    <source>
        <dbReference type="Pfam" id="PF25967"/>
    </source>
</evidence>
<dbReference type="Gene3D" id="2.40.50.100">
    <property type="match status" value="1"/>
</dbReference>
<dbReference type="STRING" id="655353.SAMN04488056_102235"/>
<name>A0A1I5CHG7_9HYPH</name>
<dbReference type="SUPFAM" id="SSF111369">
    <property type="entry name" value="HlyD-like secretion proteins"/>
    <property type="match status" value="1"/>
</dbReference>
<reference evidence="9 10" key="1">
    <citation type="submission" date="2016-10" db="EMBL/GenBank/DDBJ databases">
        <authorList>
            <person name="de Groot N.N."/>
        </authorList>
    </citation>
    <scope>NUCLEOTIDE SEQUENCE [LARGE SCALE GENOMIC DNA]</scope>
    <source>
        <strain evidence="9 10">CGMCC 1.9157</strain>
    </source>
</reference>
<feature type="chain" id="PRO_5011716691" evidence="4">
    <location>
        <begin position="24"/>
        <end position="378"/>
    </location>
</feature>
<dbReference type="PANTHER" id="PTHR30158">
    <property type="entry name" value="ACRA/E-RELATED COMPONENT OF DRUG EFFLUX TRANSPORTER"/>
    <property type="match status" value="1"/>
</dbReference>
<protein>
    <submittedName>
        <fullName evidence="9">Membrane fusion protein, multidrug efflux system</fullName>
    </submittedName>
</protein>
<dbReference type="GO" id="GO:0030313">
    <property type="term" value="C:cell envelope"/>
    <property type="evidence" value="ECO:0007669"/>
    <property type="project" value="UniProtKB-SubCell"/>
</dbReference>
<feature type="domain" description="Multidrug resistance protein MdtA-like alpha-helical hairpin" evidence="5">
    <location>
        <begin position="104"/>
        <end position="173"/>
    </location>
</feature>
<dbReference type="InterPro" id="IPR058626">
    <property type="entry name" value="MdtA-like_b-barrel"/>
</dbReference>
<dbReference type="Gene3D" id="1.10.287.470">
    <property type="entry name" value="Helix hairpin bin"/>
    <property type="match status" value="1"/>
</dbReference>
<keyword evidence="4" id="KW-0732">Signal</keyword>
<dbReference type="GO" id="GO:0005886">
    <property type="term" value="C:plasma membrane"/>
    <property type="evidence" value="ECO:0007669"/>
    <property type="project" value="TreeGrafter"/>
</dbReference>
<evidence type="ECO:0000313" key="10">
    <source>
        <dbReference type="Proteomes" id="UP000199236"/>
    </source>
</evidence>
<dbReference type="Pfam" id="PF25876">
    <property type="entry name" value="HH_MFP_RND"/>
    <property type="match status" value="1"/>
</dbReference>
<dbReference type="PANTHER" id="PTHR30158:SF3">
    <property type="entry name" value="MULTIDRUG EFFLUX PUMP SUBUNIT ACRA-RELATED"/>
    <property type="match status" value="1"/>
</dbReference>
<evidence type="ECO:0000256" key="4">
    <source>
        <dbReference type="SAM" id="SignalP"/>
    </source>
</evidence>
<dbReference type="InterPro" id="IPR006143">
    <property type="entry name" value="RND_pump_MFP"/>
</dbReference>
<dbReference type="RefSeq" id="WP_175527918.1">
    <property type="nucleotide sequence ID" value="NZ_FOVR01000002.1"/>
</dbReference>
<dbReference type="GO" id="GO:0022857">
    <property type="term" value="F:transmembrane transporter activity"/>
    <property type="evidence" value="ECO:0007669"/>
    <property type="project" value="InterPro"/>
</dbReference>
<dbReference type="Pfam" id="PF25917">
    <property type="entry name" value="BSH_RND"/>
    <property type="match status" value="1"/>
</dbReference>
<dbReference type="Pfam" id="PF25944">
    <property type="entry name" value="Beta-barrel_RND"/>
    <property type="match status" value="1"/>
</dbReference>
<feature type="domain" description="Multidrug resistance protein MdtA-like barrel-sandwich hybrid" evidence="6">
    <location>
        <begin position="63"/>
        <end position="206"/>
    </location>
</feature>
<dbReference type="EMBL" id="FOVR01000002">
    <property type="protein sequence ID" value="SFN86337.1"/>
    <property type="molecule type" value="Genomic_DNA"/>
</dbReference>
<dbReference type="AlphaFoldDB" id="A0A1I5CHG7"/>
<feature type="domain" description="Multidrug resistance protein MdtA-like beta-barrel" evidence="7">
    <location>
        <begin position="211"/>
        <end position="291"/>
    </location>
</feature>
<evidence type="ECO:0000256" key="1">
    <source>
        <dbReference type="ARBA" id="ARBA00004196"/>
    </source>
</evidence>
<organism evidence="9 10">
    <name type="scientific">Cohaesibacter marisflavi</name>
    <dbReference type="NCBI Taxonomy" id="655353"/>
    <lineage>
        <taxon>Bacteria</taxon>
        <taxon>Pseudomonadati</taxon>
        <taxon>Pseudomonadota</taxon>
        <taxon>Alphaproteobacteria</taxon>
        <taxon>Hyphomicrobiales</taxon>
        <taxon>Cohaesibacteraceae</taxon>
    </lineage>
</organism>
<feature type="signal peptide" evidence="4">
    <location>
        <begin position="1"/>
        <end position="23"/>
    </location>
</feature>
<dbReference type="NCBIfam" id="TIGR01730">
    <property type="entry name" value="RND_mfp"/>
    <property type="match status" value="1"/>
</dbReference>
<gene>
    <name evidence="9" type="ORF">SAMN04488056_102235</name>
</gene>
<keyword evidence="3" id="KW-0175">Coiled coil</keyword>
<evidence type="ECO:0000259" key="7">
    <source>
        <dbReference type="Pfam" id="PF25944"/>
    </source>
</evidence>
<evidence type="ECO:0000313" key="9">
    <source>
        <dbReference type="EMBL" id="SFN86337.1"/>
    </source>
</evidence>
<feature type="domain" description="Multidrug resistance protein MdtA-like C-terminal permuted SH3" evidence="8">
    <location>
        <begin position="298"/>
        <end position="358"/>
    </location>
</feature>
<dbReference type="GO" id="GO:0046677">
    <property type="term" value="P:response to antibiotic"/>
    <property type="evidence" value="ECO:0007669"/>
    <property type="project" value="TreeGrafter"/>
</dbReference>
<sequence length="378" mass="40484">MTHSSRKHILTVAMGLAIGLAFAPTSSSAQGAGRPPAMVTTMQIKPETVTISEELPGRVSAFRTAAIRPQVGGILEERLFEQGADVKENQPLFKIASETYEAQVDNARAALTSAEASLDLANIQLDRARQLFEKKSASQQTYDSAQAEAKSAEASVAAAKATLKAQQINLDHTTVRSPINGRIGAALVSEGALVSANQSQALATVQQVDKVYVDLRRSALDLLKMQKMANLAPDSSSIEILGVDGTAYEQKGQPIFTDVTVDEATGDVTMRVLVENPNQDLLPGMFVRALVPRQIVENALLLPQQAIIRGVTGDARVVVVDDEGKAHFKNVVLGELVKRSYIVTEGLEPNETVIIRGQTRVTQDGAQVNATPAEQPKQ</sequence>
<accession>A0A1I5CHG7</accession>
<comment type="similarity">
    <text evidence="2">Belongs to the membrane fusion protein (MFP) (TC 8.A.1) family.</text>
</comment>
<feature type="coiled-coil region" evidence="3">
    <location>
        <begin position="97"/>
        <end position="162"/>
    </location>
</feature>
<evidence type="ECO:0000256" key="2">
    <source>
        <dbReference type="ARBA" id="ARBA00009477"/>
    </source>
</evidence>
<evidence type="ECO:0000256" key="3">
    <source>
        <dbReference type="SAM" id="Coils"/>
    </source>
</evidence>
<proteinExistence type="inferred from homology"/>
<dbReference type="Pfam" id="PF25967">
    <property type="entry name" value="RND-MFP_C"/>
    <property type="match status" value="1"/>
</dbReference>
<comment type="subcellular location">
    <subcellularLocation>
        <location evidence="1">Cell envelope</location>
    </subcellularLocation>
</comment>
<dbReference type="Gene3D" id="2.40.420.20">
    <property type="match status" value="1"/>
</dbReference>
<dbReference type="InterPro" id="IPR058627">
    <property type="entry name" value="MdtA-like_C"/>
</dbReference>
<dbReference type="Gene3D" id="2.40.30.170">
    <property type="match status" value="1"/>
</dbReference>
<keyword evidence="10" id="KW-1185">Reference proteome</keyword>
<evidence type="ECO:0000259" key="6">
    <source>
        <dbReference type="Pfam" id="PF25917"/>
    </source>
</evidence>
<evidence type="ECO:0000259" key="5">
    <source>
        <dbReference type="Pfam" id="PF25876"/>
    </source>
</evidence>
<dbReference type="Proteomes" id="UP000199236">
    <property type="component" value="Unassembled WGS sequence"/>
</dbReference>
<dbReference type="InterPro" id="IPR058624">
    <property type="entry name" value="MdtA-like_HH"/>
</dbReference>
<dbReference type="InterPro" id="IPR058625">
    <property type="entry name" value="MdtA-like_BSH"/>
</dbReference>